<keyword evidence="7" id="KW-0449">Lipoprotein</keyword>
<evidence type="ECO:0000256" key="8">
    <source>
        <dbReference type="ARBA" id="ARBA00023289"/>
    </source>
</evidence>
<feature type="region of interest" description="Disordered" evidence="10">
    <location>
        <begin position="205"/>
        <end position="224"/>
    </location>
</feature>
<evidence type="ECO:0000256" key="7">
    <source>
        <dbReference type="ARBA" id="ARBA00023288"/>
    </source>
</evidence>
<evidence type="ECO:0000256" key="5">
    <source>
        <dbReference type="ARBA" id="ARBA00023134"/>
    </source>
</evidence>
<evidence type="ECO:0000256" key="9">
    <source>
        <dbReference type="ARBA" id="ARBA00038061"/>
    </source>
</evidence>
<evidence type="ECO:0000256" key="10">
    <source>
        <dbReference type="SAM" id="MobiDB-lite"/>
    </source>
</evidence>
<keyword evidence="4" id="KW-0547">Nucleotide-binding</keyword>
<dbReference type="NCBIfam" id="TIGR00231">
    <property type="entry name" value="small_GTP"/>
    <property type="match status" value="1"/>
</dbReference>
<dbReference type="InterPro" id="IPR027417">
    <property type="entry name" value="P-loop_NTPase"/>
</dbReference>
<evidence type="ECO:0000256" key="1">
    <source>
        <dbReference type="ARBA" id="ARBA00004193"/>
    </source>
</evidence>
<dbReference type="InterPro" id="IPR001806">
    <property type="entry name" value="Small_GTPase"/>
</dbReference>
<dbReference type="SUPFAM" id="SSF52540">
    <property type="entry name" value="P-loop containing nucleoside triphosphate hydrolases"/>
    <property type="match status" value="1"/>
</dbReference>
<gene>
    <name evidence="11" type="ORF">EGW08_019531</name>
</gene>
<dbReference type="PROSITE" id="PS51419">
    <property type="entry name" value="RAB"/>
    <property type="match status" value="1"/>
</dbReference>
<dbReference type="Gene3D" id="3.40.50.300">
    <property type="entry name" value="P-loop containing nucleotide triphosphate hydrolases"/>
    <property type="match status" value="1"/>
</dbReference>
<dbReference type="GO" id="GO:0005525">
    <property type="term" value="F:GTP binding"/>
    <property type="evidence" value="ECO:0007669"/>
    <property type="project" value="UniProtKB-KW"/>
</dbReference>
<name>A0A3S0ZQ55_ELYCH</name>
<keyword evidence="5" id="KW-0342">GTP-binding</keyword>
<reference evidence="11 12" key="1">
    <citation type="submission" date="2019-01" db="EMBL/GenBank/DDBJ databases">
        <title>A draft genome assembly of the solar-powered sea slug Elysia chlorotica.</title>
        <authorList>
            <person name="Cai H."/>
            <person name="Li Q."/>
            <person name="Fang X."/>
            <person name="Li J."/>
            <person name="Curtis N.E."/>
            <person name="Altenburger A."/>
            <person name="Shibata T."/>
            <person name="Feng M."/>
            <person name="Maeda T."/>
            <person name="Schwartz J.A."/>
            <person name="Shigenobu S."/>
            <person name="Lundholm N."/>
            <person name="Nishiyama T."/>
            <person name="Yang H."/>
            <person name="Hasebe M."/>
            <person name="Li S."/>
            <person name="Pierce S.K."/>
            <person name="Wang J."/>
        </authorList>
    </citation>
    <scope>NUCLEOTIDE SEQUENCE [LARGE SCALE GENOMIC DNA]</scope>
    <source>
        <strain evidence="11">EC2010</strain>
        <tissue evidence="11">Whole organism of an adult</tissue>
    </source>
</reference>
<evidence type="ECO:0000256" key="2">
    <source>
        <dbReference type="ARBA" id="ARBA00022475"/>
    </source>
</evidence>
<evidence type="ECO:0000256" key="4">
    <source>
        <dbReference type="ARBA" id="ARBA00022741"/>
    </source>
</evidence>
<dbReference type="GO" id="GO:0005886">
    <property type="term" value="C:plasma membrane"/>
    <property type="evidence" value="ECO:0007669"/>
    <property type="project" value="UniProtKB-SubCell"/>
</dbReference>
<organism evidence="11 12">
    <name type="scientific">Elysia chlorotica</name>
    <name type="common">Eastern emerald elysia</name>
    <name type="synonym">Sea slug</name>
    <dbReference type="NCBI Taxonomy" id="188477"/>
    <lineage>
        <taxon>Eukaryota</taxon>
        <taxon>Metazoa</taxon>
        <taxon>Spiralia</taxon>
        <taxon>Lophotrochozoa</taxon>
        <taxon>Mollusca</taxon>
        <taxon>Gastropoda</taxon>
        <taxon>Heterobranchia</taxon>
        <taxon>Euthyneura</taxon>
        <taxon>Panpulmonata</taxon>
        <taxon>Sacoglossa</taxon>
        <taxon>Placobranchoidea</taxon>
        <taxon>Plakobranchidae</taxon>
        <taxon>Elysia</taxon>
    </lineage>
</organism>
<dbReference type="SMART" id="SM00173">
    <property type="entry name" value="RAS"/>
    <property type="match status" value="1"/>
</dbReference>
<comment type="subcellular location">
    <subcellularLocation>
        <location evidence="1">Cell membrane</location>
        <topology evidence="1">Lipid-anchor</topology>
    </subcellularLocation>
</comment>
<feature type="compositionally biased region" description="Basic residues" evidence="10">
    <location>
        <begin position="213"/>
        <end position="224"/>
    </location>
</feature>
<evidence type="ECO:0000256" key="6">
    <source>
        <dbReference type="ARBA" id="ARBA00023136"/>
    </source>
</evidence>
<dbReference type="GO" id="GO:0003924">
    <property type="term" value="F:GTPase activity"/>
    <property type="evidence" value="ECO:0007669"/>
    <property type="project" value="InterPro"/>
</dbReference>
<dbReference type="PANTHER" id="PTHR46149:SF7">
    <property type="entry name" value="GTP-BINDING PROTEIN DI-RAS2"/>
    <property type="match status" value="1"/>
</dbReference>
<evidence type="ECO:0000313" key="12">
    <source>
        <dbReference type="Proteomes" id="UP000271974"/>
    </source>
</evidence>
<dbReference type="Proteomes" id="UP000271974">
    <property type="component" value="Unassembled WGS sequence"/>
</dbReference>
<dbReference type="STRING" id="188477.A0A3S0ZQ55"/>
<comment type="caution">
    <text evidence="11">The sequence shown here is derived from an EMBL/GenBank/DDBJ whole genome shotgun (WGS) entry which is preliminary data.</text>
</comment>
<dbReference type="EMBL" id="RQTK01001029">
    <property type="protein sequence ID" value="RUS72710.1"/>
    <property type="molecule type" value="Genomic_DNA"/>
</dbReference>
<keyword evidence="6" id="KW-0472">Membrane</keyword>
<comment type="similarity">
    <text evidence="9">Belongs to the small GTPase superfamily. RasD family.</text>
</comment>
<dbReference type="InterPro" id="IPR052236">
    <property type="entry name" value="Small_GTPase_RasD"/>
</dbReference>
<dbReference type="SMART" id="SM00174">
    <property type="entry name" value="RHO"/>
    <property type="match status" value="1"/>
</dbReference>
<dbReference type="PANTHER" id="PTHR46149">
    <property type="entry name" value="MIP08469P"/>
    <property type="match status" value="1"/>
</dbReference>
<keyword evidence="3" id="KW-0488">Methylation</keyword>
<keyword evidence="12" id="KW-1185">Reference proteome</keyword>
<protein>
    <recommendedName>
        <fullName evidence="13">Small monomeric GTPase</fullName>
    </recommendedName>
</protein>
<keyword evidence="8" id="KW-0636">Prenylation</keyword>
<sequence>MPNQQTSSSRLKTGDHYRIAIMGPAEVGKSAIVNQFLYGKFQTDYKRTVEDMHCIDFELDGTKLTLELLDTAGAYSFPGMRRLAIATSHAFVLVYSQDNPESFEEVTKLRDLILTERETQEVPIVIVANKADCKTKNHCKKLEAVETESAIANIDWNNGFVSASAKTGINVVSIFEEILRLLSKEEDLSAVLMKRCVSQSALSRKESKSQSIRPKRKSMLGRFK</sequence>
<dbReference type="PRINTS" id="PR00449">
    <property type="entry name" value="RASTRNSFRMNG"/>
</dbReference>
<accession>A0A3S0ZQ55</accession>
<dbReference type="PROSITE" id="PS51421">
    <property type="entry name" value="RAS"/>
    <property type="match status" value="1"/>
</dbReference>
<evidence type="ECO:0000313" key="11">
    <source>
        <dbReference type="EMBL" id="RUS72710.1"/>
    </source>
</evidence>
<dbReference type="SMART" id="SM00175">
    <property type="entry name" value="RAB"/>
    <property type="match status" value="1"/>
</dbReference>
<keyword evidence="2" id="KW-1003">Cell membrane</keyword>
<evidence type="ECO:0008006" key="13">
    <source>
        <dbReference type="Google" id="ProtNLM"/>
    </source>
</evidence>
<dbReference type="Pfam" id="PF00071">
    <property type="entry name" value="Ras"/>
    <property type="match status" value="1"/>
</dbReference>
<proteinExistence type="inferred from homology"/>
<dbReference type="FunFam" id="3.40.50.300:FF:000475">
    <property type="entry name" value="GTP-binding protein Rhes"/>
    <property type="match status" value="1"/>
</dbReference>
<dbReference type="OrthoDB" id="265044at2759"/>
<evidence type="ECO:0000256" key="3">
    <source>
        <dbReference type="ARBA" id="ARBA00022481"/>
    </source>
</evidence>
<dbReference type="InterPro" id="IPR005225">
    <property type="entry name" value="Small_GTP-bd"/>
</dbReference>
<dbReference type="AlphaFoldDB" id="A0A3S0ZQ55"/>